<evidence type="ECO:0000313" key="3">
    <source>
        <dbReference type="Proteomes" id="UP000199029"/>
    </source>
</evidence>
<evidence type="ECO:0000256" key="1">
    <source>
        <dbReference type="SAM" id="Phobius"/>
    </source>
</evidence>
<protein>
    <submittedName>
        <fullName evidence="2">Uncharacterized protein</fullName>
    </submittedName>
</protein>
<feature type="transmembrane region" description="Helical" evidence="1">
    <location>
        <begin position="130"/>
        <end position="152"/>
    </location>
</feature>
<dbReference type="EMBL" id="FOXS01000001">
    <property type="protein sequence ID" value="SFP83111.1"/>
    <property type="molecule type" value="Genomic_DNA"/>
</dbReference>
<feature type="transmembrane region" description="Helical" evidence="1">
    <location>
        <begin position="93"/>
        <end position="110"/>
    </location>
</feature>
<dbReference type="Proteomes" id="UP000199029">
    <property type="component" value="Unassembled WGS sequence"/>
</dbReference>
<keyword evidence="3" id="KW-1185">Reference proteome</keyword>
<dbReference type="STRING" id="1227077.SAMN04515668_0497"/>
<sequence length="232" mass="25182">MFLGHFGVGFGAKKLQPQVSLGTFFLAAQLADLVWPTLLLLGVERVNIVPQATATNAFEFVYYPFTHSLVGELVAGLLLGLIYWLVKRNAKGALLVGLLVPSHWLLDLVVHTPDLPLYPGPSPMFGFGLWNQIALTQVVEFALLGAGLWLYTRRTTARNGVGRYGLLGLVAFLVLIHVGGLFGPPPASVEALGWSGQLFWVIVLLAYWVDRNREVSGLPDGEPLRAAVPVVS</sequence>
<feature type="transmembrane region" description="Helical" evidence="1">
    <location>
        <begin position="21"/>
        <end position="41"/>
    </location>
</feature>
<dbReference type="AlphaFoldDB" id="A0A1I5TJS3"/>
<evidence type="ECO:0000313" key="2">
    <source>
        <dbReference type="EMBL" id="SFP83111.1"/>
    </source>
</evidence>
<dbReference type="RefSeq" id="WP_092668594.1">
    <property type="nucleotide sequence ID" value="NZ_FOXS01000001.1"/>
</dbReference>
<proteinExistence type="predicted"/>
<keyword evidence="1" id="KW-0472">Membrane</keyword>
<name>A0A1I5TJS3_HYMAR</name>
<accession>A0A1I5TJS3</accession>
<feature type="transmembrane region" description="Helical" evidence="1">
    <location>
        <begin position="191"/>
        <end position="209"/>
    </location>
</feature>
<feature type="transmembrane region" description="Helical" evidence="1">
    <location>
        <begin position="61"/>
        <end position="86"/>
    </location>
</feature>
<reference evidence="3" key="1">
    <citation type="submission" date="2016-10" db="EMBL/GenBank/DDBJ databases">
        <authorList>
            <person name="Varghese N."/>
            <person name="Submissions S."/>
        </authorList>
    </citation>
    <scope>NUCLEOTIDE SEQUENCE [LARGE SCALE GENOMIC DNA]</scope>
    <source>
        <strain evidence="3">OR362-8,ATCC BAA-1266,JCM 13504</strain>
    </source>
</reference>
<organism evidence="2 3">
    <name type="scientific">Hymenobacter arizonensis</name>
    <name type="common">Siccationidurans arizonensis</name>
    <dbReference type="NCBI Taxonomy" id="1227077"/>
    <lineage>
        <taxon>Bacteria</taxon>
        <taxon>Pseudomonadati</taxon>
        <taxon>Bacteroidota</taxon>
        <taxon>Cytophagia</taxon>
        <taxon>Cytophagales</taxon>
        <taxon>Hymenobacteraceae</taxon>
        <taxon>Hymenobacter</taxon>
    </lineage>
</organism>
<keyword evidence="1" id="KW-0812">Transmembrane</keyword>
<dbReference type="OrthoDB" id="327431at2"/>
<keyword evidence="1" id="KW-1133">Transmembrane helix</keyword>
<gene>
    <name evidence="2" type="ORF">SAMN04515668_0497</name>
</gene>
<feature type="transmembrane region" description="Helical" evidence="1">
    <location>
        <begin position="164"/>
        <end position="185"/>
    </location>
</feature>